<reference evidence="3" key="1">
    <citation type="submission" date="2009-05" db="EMBL/GenBank/DDBJ databases">
        <title>The genome sequence of Ajellomyces capsulatus strain H143.</title>
        <authorList>
            <person name="Champion M."/>
            <person name="Cuomo C.A."/>
            <person name="Ma L.-J."/>
            <person name="Henn M.R."/>
            <person name="Sil A."/>
            <person name="Goldman B."/>
            <person name="Young S.K."/>
            <person name="Kodira C.D."/>
            <person name="Zeng Q."/>
            <person name="Koehrsen M."/>
            <person name="Alvarado L."/>
            <person name="Berlin A.M."/>
            <person name="Borenstein D."/>
            <person name="Chen Z."/>
            <person name="Engels R."/>
            <person name="Freedman E."/>
            <person name="Gellesch M."/>
            <person name="Goldberg J."/>
            <person name="Griggs A."/>
            <person name="Gujja S."/>
            <person name="Heiman D.I."/>
            <person name="Hepburn T.A."/>
            <person name="Howarth C."/>
            <person name="Jen D."/>
            <person name="Larson L."/>
            <person name="Lewis B."/>
            <person name="Mehta T."/>
            <person name="Park D."/>
            <person name="Pearson M."/>
            <person name="Roberts A."/>
            <person name="Saif S."/>
            <person name="Shea T.D."/>
            <person name="Shenoy N."/>
            <person name="Sisk P."/>
            <person name="Stolte C."/>
            <person name="Sykes S."/>
            <person name="Walk T."/>
            <person name="White J."/>
            <person name="Yandava C."/>
            <person name="Klein B."/>
            <person name="McEwen J.G."/>
            <person name="Puccia R."/>
            <person name="Goldman G.H."/>
            <person name="Felipe M.S."/>
            <person name="Nino-Vega G."/>
            <person name="San-Blas G."/>
            <person name="Taylor J.W."/>
            <person name="Mendoza L."/>
            <person name="Galagan J.E."/>
            <person name="Nusbaum C."/>
            <person name="Birren B.W."/>
        </authorList>
    </citation>
    <scope>NUCLEOTIDE SEQUENCE [LARGE SCALE GENOMIC DNA]</scope>
    <source>
        <strain evidence="3">H143</strain>
    </source>
</reference>
<feature type="region of interest" description="Disordered" evidence="1">
    <location>
        <begin position="101"/>
        <end position="133"/>
    </location>
</feature>
<accession>C6H932</accession>
<dbReference type="VEuPathDB" id="FungiDB:HCDG_02713"/>
<proteinExistence type="predicted"/>
<dbReference type="STRING" id="544712.C6H932"/>
<evidence type="ECO:0000313" key="2">
    <source>
        <dbReference type="EMBL" id="EER42815.1"/>
    </source>
</evidence>
<name>C6H932_AJECH</name>
<feature type="compositionally biased region" description="Polar residues" evidence="1">
    <location>
        <begin position="124"/>
        <end position="133"/>
    </location>
</feature>
<dbReference type="AlphaFoldDB" id="C6H932"/>
<gene>
    <name evidence="2" type="ORF">HCDG_02713</name>
</gene>
<dbReference type="EMBL" id="GG692421">
    <property type="protein sequence ID" value="EER42815.1"/>
    <property type="molecule type" value="Genomic_DNA"/>
</dbReference>
<dbReference type="Proteomes" id="UP000002624">
    <property type="component" value="Unassembled WGS sequence"/>
</dbReference>
<evidence type="ECO:0000313" key="3">
    <source>
        <dbReference type="Proteomes" id="UP000002624"/>
    </source>
</evidence>
<dbReference type="HOGENOM" id="CLU_1586019_0_0_1"/>
<sequence>MAAPFQPPQPTLVGPDTPISIKTLFEGYNRRFKLPLRELGAYSLPQKIRHFLSIPDDANITLERYSDSAGSYVVLDSENISVYKQLYRAAKAKLKLQIKVTRVQNHEPEPEPDHRLPSPPPESTDVQQEQPQQRCSYLDTVLRVPIDGSCTASLEGLHVPERSSREPS</sequence>
<evidence type="ECO:0000256" key="1">
    <source>
        <dbReference type="SAM" id="MobiDB-lite"/>
    </source>
</evidence>
<organism evidence="2 3">
    <name type="scientific">Ajellomyces capsulatus (strain H143)</name>
    <name type="common">Darling's disease fungus</name>
    <name type="synonym">Histoplasma capsulatum</name>
    <dbReference type="NCBI Taxonomy" id="544712"/>
    <lineage>
        <taxon>Eukaryota</taxon>
        <taxon>Fungi</taxon>
        <taxon>Dikarya</taxon>
        <taxon>Ascomycota</taxon>
        <taxon>Pezizomycotina</taxon>
        <taxon>Eurotiomycetes</taxon>
        <taxon>Eurotiomycetidae</taxon>
        <taxon>Onygenales</taxon>
        <taxon>Ajellomycetaceae</taxon>
        <taxon>Histoplasma</taxon>
    </lineage>
</organism>
<feature type="compositionally biased region" description="Basic and acidic residues" evidence="1">
    <location>
        <begin position="104"/>
        <end position="116"/>
    </location>
</feature>
<protein>
    <submittedName>
        <fullName evidence="2">ZZ type zinc finger domain-containing protein</fullName>
    </submittedName>
</protein>